<proteinExistence type="predicted"/>
<dbReference type="OrthoDB" id="6581954at2759"/>
<dbReference type="Proteomes" id="UP000030742">
    <property type="component" value="Unassembled WGS sequence"/>
</dbReference>
<dbReference type="AlphaFoldDB" id="U4UID3"/>
<feature type="compositionally biased region" description="Polar residues" evidence="1">
    <location>
        <begin position="1"/>
        <end position="21"/>
    </location>
</feature>
<organism evidence="2 3">
    <name type="scientific">Dendroctonus ponderosae</name>
    <name type="common">Mountain pine beetle</name>
    <dbReference type="NCBI Taxonomy" id="77166"/>
    <lineage>
        <taxon>Eukaryota</taxon>
        <taxon>Metazoa</taxon>
        <taxon>Ecdysozoa</taxon>
        <taxon>Arthropoda</taxon>
        <taxon>Hexapoda</taxon>
        <taxon>Insecta</taxon>
        <taxon>Pterygota</taxon>
        <taxon>Neoptera</taxon>
        <taxon>Endopterygota</taxon>
        <taxon>Coleoptera</taxon>
        <taxon>Polyphaga</taxon>
        <taxon>Cucujiformia</taxon>
        <taxon>Curculionidae</taxon>
        <taxon>Scolytinae</taxon>
        <taxon>Dendroctonus</taxon>
    </lineage>
</organism>
<gene>
    <name evidence="2" type="ORF">D910_10085</name>
</gene>
<feature type="compositionally biased region" description="Polar residues" evidence="1">
    <location>
        <begin position="92"/>
        <end position="101"/>
    </location>
</feature>
<protein>
    <submittedName>
        <fullName evidence="2">Uncharacterized protein</fullName>
    </submittedName>
</protein>
<accession>U4UID3</accession>
<evidence type="ECO:0000256" key="1">
    <source>
        <dbReference type="SAM" id="MobiDB-lite"/>
    </source>
</evidence>
<name>U4UID3_DENPD</name>
<dbReference type="EMBL" id="KB632334">
    <property type="protein sequence ID" value="ERL92777.1"/>
    <property type="molecule type" value="Genomic_DNA"/>
</dbReference>
<feature type="region of interest" description="Disordered" evidence="1">
    <location>
        <begin position="1"/>
        <end position="144"/>
    </location>
</feature>
<feature type="region of interest" description="Disordered" evidence="1">
    <location>
        <begin position="176"/>
        <end position="210"/>
    </location>
</feature>
<feature type="compositionally biased region" description="Polar residues" evidence="1">
    <location>
        <begin position="176"/>
        <end position="203"/>
    </location>
</feature>
<feature type="compositionally biased region" description="Acidic residues" evidence="1">
    <location>
        <begin position="48"/>
        <end position="68"/>
    </location>
</feature>
<evidence type="ECO:0000313" key="2">
    <source>
        <dbReference type="EMBL" id="ERL92777.1"/>
    </source>
</evidence>
<sequence length="246" mass="27067">MSSVPAQTPLNIQFNAVNRQNRMGDEKQSMRLGKRAFALKSDVQTVPEENDFGDDDNSSESQEDEDERLEMKELRTSEAAASTVLDNKRLTENVQTDSSPAGSLRRTNRFKHQLDGNQPSTSASASTNGSPLVSSISSPNFRRDPSIRSLKNYHHVMSDMQGEIFWFARENSTKSFLSPSGQHSSKPPSSVDSGYGMSMTQKPFSDAGSVRSWASVGMGSTDGKKMIVRRVPTSPVELFNIVNPPT</sequence>
<evidence type="ECO:0000313" key="3">
    <source>
        <dbReference type="Proteomes" id="UP000030742"/>
    </source>
</evidence>
<feature type="compositionally biased region" description="Polar residues" evidence="1">
    <location>
        <begin position="115"/>
        <end position="140"/>
    </location>
</feature>
<reference evidence="2 3" key="1">
    <citation type="journal article" date="2013" name="Genome Biol.">
        <title>Draft genome of the mountain pine beetle, Dendroctonus ponderosae Hopkins, a major forest pest.</title>
        <authorList>
            <person name="Keeling C.I."/>
            <person name="Yuen M.M."/>
            <person name="Liao N.Y."/>
            <person name="Docking T.R."/>
            <person name="Chan S.K."/>
            <person name="Taylor G.A."/>
            <person name="Palmquist D.L."/>
            <person name="Jackman S.D."/>
            <person name="Nguyen A."/>
            <person name="Li M."/>
            <person name="Henderson H."/>
            <person name="Janes J.K."/>
            <person name="Zhao Y."/>
            <person name="Pandoh P."/>
            <person name="Moore R."/>
            <person name="Sperling F.A."/>
            <person name="Huber D.P."/>
            <person name="Birol I."/>
            <person name="Jones S.J."/>
            <person name="Bohlmann J."/>
        </authorList>
    </citation>
    <scope>NUCLEOTIDE SEQUENCE</scope>
</reference>